<protein>
    <submittedName>
        <fullName evidence="1">Uncharacterized protein</fullName>
    </submittedName>
</protein>
<name>A0ACB9G879_CICIN</name>
<sequence>MLLFTTTPSLAPPQSLPLLYPLPCYTTSVPLLHPSLPNFSATTILDRCLLERKNKITICVHGLKDPDEDFGILLEPAMMYDRRVAALLNENDSNGEHVLWKDINDGKTFSYPRLLFVITGKGPEKETYEEKIKKLNLKRVSFRTMWLSPDDYPSWFASW</sequence>
<reference evidence="2" key="1">
    <citation type="journal article" date="2022" name="Mol. Ecol. Resour.">
        <title>The genomes of chicory, endive, great burdock and yacon provide insights into Asteraceae palaeo-polyploidization history and plant inulin production.</title>
        <authorList>
            <person name="Fan W."/>
            <person name="Wang S."/>
            <person name="Wang H."/>
            <person name="Wang A."/>
            <person name="Jiang F."/>
            <person name="Liu H."/>
            <person name="Zhao H."/>
            <person name="Xu D."/>
            <person name="Zhang Y."/>
        </authorList>
    </citation>
    <scope>NUCLEOTIDE SEQUENCE [LARGE SCALE GENOMIC DNA]</scope>
    <source>
        <strain evidence="2">cv. Punajuju</strain>
    </source>
</reference>
<reference evidence="1 2" key="2">
    <citation type="journal article" date="2022" name="Mol. Ecol. Resour.">
        <title>The genomes of chicory, endive, great burdock and yacon provide insights into Asteraceae paleo-polyploidization history and plant inulin production.</title>
        <authorList>
            <person name="Fan W."/>
            <person name="Wang S."/>
            <person name="Wang H."/>
            <person name="Wang A."/>
            <person name="Jiang F."/>
            <person name="Liu H."/>
            <person name="Zhao H."/>
            <person name="Xu D."/>
            <person name="Zhang Y."/>
        </authorList>
    </citation>
    <scope>NUCLEOTIDE SEQUENCE [LARGE SCALE GENOMIC DNA]</scope>
    <source>
        <strain evidence="2">cv. Punajuju</strain>
        <tissue evidence="1">Leaves</tissue>
    </source>
</reference>
<organism evidence="1 2">
    <name type="scientific">Cichorium intybus</name>
    <name type="common">Chicory</name>
    <dbReference type="NCBI Taxonomy" id="13427"/>
    <lineage>
        <taxon>Eukaryota</taxon>
        <taxon>Viridiplantae</taxon>
        <taxon>Streptophyta</taxon>
        <taxon>Embryophyta</taxon>
        <taxon>Tracheophyta</taxon>
        <taxon>Spermatophyta</taxon>
        <taxon>Magnoliopsida</taxon>
        <taxon>eudicotyledons</taxon>
        <taxon>Gunneridae</taxon>
        <taxon>Pentapetalae</taxon>
        <taxon>asterids</taxon>
        <taxon>campanulids</taxon>
        <taxon>Asterales</taxon>
        <taxon>Asteraceae</taxon>
        <taxon>Cichorioideae</taxon>
        <taxon>Cichorieae</taxon>
        <taxon>Cichoriinae</taxon>
        <taxon>Cichorium</taxon>
    </lineage>
</organism>
<dbReference type="Proteomes" id="UP001055811">
    <property type="component" value="Linkage Group LG02"/>
</dbReference>
<proteinExistence type="predicted"/>
<gene>
    <name evidence="1" type="ORF">L2E82_08352</name>
</gene>
<dbReference type="EMBL" id="CM042010">
    <property type="protein sequence ID" value="KAI3778962.1"/>
    <property type="molecule type" value="Genomic_DNA"/>
</dbReference>
<keyword evidence="2" id="KW-1185">Reference proteome</keyword>
<evidence type="ECO:0000313" key="2">
    <source>
        <dbReference type="Proteomes" id="UP001055811"/>
    </source>
</evidence>
<evidence type="ECO:0000313" key="1">
    <source>
        <dbReference type="EMBL" id="KAI3778962.1"/>
    </source>
</evidence>
<accession>A0ACB9G879</accession>
<comment type="caution">
    <text evidence="1">The sequence shown here is derived from an EMBL/GenBank/DDBJ whole genome shotgun (WGS) entry which is preliminary data.</text>
</comment>